<evidence type="ECO:0000256" key="5">
    <source>
        <dbReference type="ARBA" id="ARBA00022679"/>
    </source>
</evidence>
<feature type="binding site" evidence="16">
    <location>
        <position position="30"/>
    </location>
    <ligand>
        <name>Mg(2+)</name>
        <dbReference type="ChEBI" id="CHEBI:18420"/>
        <label>1</label>
        <note>catalytic</note>
    </ligand>
</feature>
<dbReference type="PANTHER" id="PTHR12729:SF6">
    <property type="entry name" value="TRNA(HIS) GUANYLYLTRANSFERASE-RELATED"/>
    <property type="match status" value="1"/>
</dbReference>
<feature type="binding site" evidence="16">
    <location>
        <position position="29"/>
    </location>
    <ligand>
        <name>Mg(2+)</name>
        <dbReference type="ChEBI" id="CHEBI:18420"/>
        <label>1</label>
        <note>catalytic</note>
    </ligand>
</feature>
<dbReference type="GO" id="GO:0000287">
    <property type="term" value="F:magnesium ion binding"/>
    <property type="evidence" value="ECO:0007669"/>
    <property type="project" value="UniProtKB-UniRule"/>
</dbReference>
<comment type="function">
    <text evidence="1 14">Adds a GMP to the 5'-end of tRNA(His) after transcription and RNase P cleavage.</text>
</comment>
<sequence>MAKSKYEYVKHFEQDDRLLPGCWLVVRLDGRGFHRFSSLHGFTKPNDLRALQLANRCAETVMKDVQDAILAYGESDEYSFVLDRKTRLFGRRESKITTTVCSLFSAAYVLYWPEFFPETPLQYPPSFDARAVCYPTSRILRDYLSWRQADCHINNLYNTCFWTLVQQGGMPEKEAEETLRGTFSADKNELLFSRFGINYAHLPAIFRKGTTLVWEEVEIPVTTPSGESALRRKKAVRALDVDIIGDQFWHDRPWLLGEDTPLPPAGTEDAKSDTPL</sequence>
<dbReference type="InterPro" id="IPR007537">
    <property type="entry name" value="tRNAHis_GuaTrfase_Thg1"/>
</dbReference>
<evidence type="ECO:0000259" key="17">
    <source>
        <dbReference type="Pfam" id="PF04446"/>
    </source>
</evidence>
<evidence type="ECO:0000256" key="2">
    <source>
        <dbReference type="ARBA" id="ARBA00010113"/>
    </source>
</evidence>
<keyword evidence="11 14" id="KW-0342">GTP-binding</keyword>
<evidence type="ECO:0000256" key="1">
    <source>
        <dbReference type="ARBA" id="ARBA00002939"/>
    </source>
</evidence>
<dbReference type="FunFam" id="3.30.70.3000:FF:000001">
    <property type="entry name" value="tRNA(His) guanylyltransferase"/>
    <property type="match status" value="1"/>
</dbReference>
<dbReference type="OrthoDB" id="62560at2759"/>
<feature type="binding site" evidence="16">
    <location>
        <position position="76"/>
    </location>
    <ligand>
        <name>Mg(2+)</name>
        <dbReference type="ChEBI" id="CHEBI:18420"/>
        <label>1</label>
        <note>catalytic</note>
    </ligand>
</feature>
<accession>A0A4P9XK00</accession>
<dbReference type="InterPro" id="IPR038469">
    <property type="entry name" value="tRNAHis_GuaTrfase_Thg1_sf"/>
</dbReference>
<dbReference type="EMBL" id="KZ992951">
    <property type="protein sequence ID" value="RKP06114.1"/>
    <property type="molecule type" value="Genomic_DNA"/>
</dbReference>
<evidence type="ECO:0000256" key="8">
    <source>
        <dbReference type="ARBA" id="ARBA00022723"/>
    </source>
</evidence>
<gene>
    <name evidence="19" type="ORF">THASP1DRAFT_32064</name>
</gene>
<evidence type="ECO:0000313" key="19">
    <source>
        <dbReference type="EMBL" id="RKP06114.1"/>
    </source>
</evidence>
<evidence type="ECO:0000256" key="6">
    <source>
        <dbReference type="ARBA" id="ARBA00022694"/>
    </source>
</evidence>
<feature type="binding site" evidence="16">
    <location>
        <position position="76"/>
    </location>
    <ligand>
        <name>Mg(2+)</name>
        <dbReference type="ChEBI" id="CHEBI:18420"/>
        <label>2</label>
        <note>catalytic</note>
    </ligand>
</feature>
<comment type="catalytic activity">
    <reaction evidence="13 14">
        <text>a 5'-end ribonucleotide-tRNA(His) + GTP + ATP + H2O = a 5'-end phospho-guanosine-ribonucleotide-tRNA(His) + AMP + 2 diphosphate + H(+)</text>
        <dbReference type="Rhea" id="RHEA:54564"/>
        <dbReference type="Rhea" id="RHEA-COMP:14193"/>
        <dbReference type="Rhea" id="RHEA-COMP:14917"/>
        <dbReference type="ChEBI" id="CHEBI:15377"/>
        <dbReference type="ChEBI" id="CHEBI:15378"/>
        <dbReference type="ChEBI" id="CHEBI:30616"/>
        <dbReference type="ChEBI" id="CHEBI:33019"/>
        <dbReference type="ChEBI" id="CHEBI:37565"/>
        <dbReference type="ChEBI" id="CHEBI:138282"/>
        <dbReference type="ChEBI" id="CHEBI:141847"/>
        <dbReference type="ChEBI" id="CHEBI:456215"/>
        <dbReference type="EC" id="2.7.7.79"/>
    </reaction>
</comment>
<feature type="binding site" evidence="16">
    <location>
        <position position="29"/>
    </location>
    <ligand>
        <name>Mg(2+)</name>
        <dbReference type="ChEBI" id="CHEBI:18420"/>
        <label>2</label>
        <note>catalytic</note>
    </ligand>
</feature>
<evidence type="ECO:0000259" key="18">
    <source>
        <dbReference type="Pfam" id="PF14413"/>
    </source>
</evidence>
<feature type="domain" description="Thg1 C-terminal" evidence="18">
    <location>
        <begin position="139"/>
        <end position="244"/>
    </location>
</feature>
<dbReference type="PIRSF" id="PIRSF028980">
    <property type="entry name" value="tRNAHis_guanylyltransferase"/>
    <property type="match status" value="1"/>
</dbReference>
<evidence type="ECO:0000256" key="7">
    <source>
        <dbReference type="ARBA" id="ARBA00022695"/>
    </source>
</evidence>
<comment type="cofactor">
    <cofactor evidence="16">
        <name>Mg(2+)</name>
        <dbReference type="ChEBI" id="CHEBI:18420"/>
    </cofactor>
    <text evidence="16">Binds 2 magnesium ions per subunit.</text>
</comment>
<dbReference type="InterPro" id="IPR025845">
    <property type="entry name" value="Thg1_C_dom"/>
</dbReference>
<feature type="binding site" evidence="15">
    <location>
        <begin position="29"/>
        <end position="34"/>
    </location>
    <ligand>
        <name>GTP</name>
        <dbReference type="ChEBI" id="CHEBI:37565"/>
    </ligand>
</feature>
<dbReference type="PANTHER" id="PTHR12729">
    <property type="entry name" value="TRNA(HIS) GUANYLYLTRANSFERASE-RELATED"/>
    <property type="match status" value="1"/>
</dbReference>
<dbReference type="GO" id="GO:0005525">
    <property type="term" value="F:GTP binding"/>
    <property type="evidence" value="ECO:0007669"/>
    <property type="project" value="UniProtKB-UniRule"/>
</dbReference>
<dbReference type="STRING" id="78915.A0A4P9XK00"/>
<keyword evidence="5 14" id="KW-0808">Transferase</keyword>
<dbReference type="Gene3D" id="3.30.70.3000">
    <property type="match status" value="1"/>
</dbReference>
<keyword evidence="10 14" id="KW-0460">Magnesium</keyword>
<dbReference type="InterPro" id="IPR024956">
    <property type="entry name" value="tRNAHis_GuaTrfase_cat"/>
</dbReference>
<proteinExistence type="inferred from homology"/>
<dbReference type="EC" id="2.7.7.79" evidence="3 14"/>
<keyword evidence="9 14" id="KW-0547">Nucleotide-binding</keyword>
<feature type="binding site" evidence="15">
    <location>
        <begin position="75"/>
        <end position="76"/>
    </location>
    <ligand>
        <name>GTP</name>
        <dbReference type="ChEBI" id="CHEBI:37565"/>
    </ligand>
</feature>
<dbReference type="AlphaFoldDB" id="A0A4P9XK00"/>
<keyword evidence="20" id="KW-1185">Reference proteome</keyword>
<name>A0A4P9XK00_9FUNG</name>
<keyword evidence="8 14" id="KW-0479">Metal-binding</keyword>
<evidence type="ECO:0000256" key="11">
    <source>
        <dbReference type="ARBA" id="ARBA00023134"/>
    </source>
</evidence>
<comment type="similarity">
    <text evidence="2 14">Belongs to the tRNA(His) guanylyltransferase family.</text>
</comment>
<evidence type="ECO:0000313" key="20">
    <source>
        <dbReference type="Proteomes" id="UP000271241"/>
    </source>
</evidence>
<evidence type="ECO:0000256" key="12">
    <source>
        <dbReference type="ARBA" id="ARBA00032480"/>
    </source>
</evidence>
<evidence type="ECO:0000256" key="4">
    <source>
        <dbReference type="ARBA" id="ARBA00015443"/>
    </source>
</evidence>
<dbReference type="GO" id="GO:0006400">
    <property type="term" value="P:tRNA modification"/>
    <property type="evidence" value="ECO:0007669"/>
    <property type="project" value="UniProtKB-UniRule"/>
</dbReference>
<reference evidence="20" key="1">
    <citation type="journal article" date="2018" name="Nat. Microbiol.">
        <title>Leveraging single-cell genomics to expand the fungal tree of life.</title>
        <authorList>
            <person name="Ahrendt S.R."/>
            <person name="Quandt C.A."/>
            <person name="Ciobanu D."/>
            <person name="Clum A."/>
            <person name="Salamov A."/>
            <person name="Andreopoulos B."/>
            <person name="Cheng J.F."/>
            <person name="Woyke T."/>
            <person name="Pelin A."/>
            <person name="Henrissat B."/>
            <person name="Reynolds N.K."/>
            <person name="Benny G.L."/>
            <person name="Smith M.E."/>
            <person name="James T.Y."/>
            <person name="Grigoriev I.V."/>
        </authorList>
    </citation>
    <scope>NUCLEOTIDE SEQUENCE [LARGE SCALE GENOMIC DNA]</scope>
    <source>
        <strain evidence="20">RSA 1356</strain>
    </source>
</reference>
<evidence type="ECO:0000256" key="15">
    <source>
        <dbReference type="PIRSR" id="PIRSR028980-1"/>
    </source>
</evidence>
<dbReference type="Pfam" id="PF14413">
    <property type="entry name" value="Thg1C"/>
    <property type="match status" value="1"/>
</dbReference>
<evidence type="ECO:0000256" key="3">
    <source>
        <dbReference type="ARBA" id="ARBA00012511"/>
    </source>
</evidence>
<organism evidence="19 20">
    <name type="scientific">Thamnocephalis sphaerospora</name>
    <dbReference type="NCBI Taxonomy" id="78915"/>
    <lineage>
        <taxon>Eukaryota</taxon>
        <taxon>Fungi</taxon>
        <taxon>Fungi incertae sedis</taxon>
        <taxon>Zoopagomycota</taxon>
        <taxon>Zoopagomycotina</taxon>
        <taxon>Zoopagomycetes</taxon>
        <taxon>Zoopagales</taxon>
        <taxon>Sigmoideomycetaceae</taxon>
        <taxon>Thamnocephalis</taxon>
    </lineage>
</organism>
<evidence type="ECO:0000256" key="13">
    <source>
        <dbReference type="ARBA" id="ARBA00047281"/>
    </source>
</evidence>
<dbReference type="Proteomes" id="UP000271241">
    <property type="component" value="Unassembled WGS sequence"/>
</dbReference>
<protein>
    <recommendedName>
        <fullName evidence="4 14">tRNA(His) guanylyltransferase</fullName>
        <ecNumber evidence="3 14">2.7.7.79</ecNumber>
    </recommendedName>
    <alternativeName>
        <fullName evidence="12 14">tRNA-histidine guanylyltransferase</fullName>
    </alternativeName>
</protein>
<feature type="domain" description="tRNAHis guanylyltransferase catalytic" evidence="17">
    <location>
        <begin position="6"/>
        <end position="135"/>
    </location>
</feature>
<keyword evidence="7 14" id="KW-0548">Nucleotidyltransferase</keyword>
<evidence type="ECO:0000256" key="9">
    <source>
        <dbReference type="ARBA" id="ARBA00022741"/>
    </source>
</evidence>
<evidence type="ECO:0000256" key="14">
    <source>
        <dbReference type="PIRNR" id="PIRNR028980"/>
    </source>
</evidence>
<evidence type="ECO:0000256" key="10">
    <source>
        <dbReference type="ARBA" id="ARBA00022842"/>
    </source>
</evidence>
<evidence type="ECO:0000256" key="16">
    <source>
        <dbReference type="PIRSR" id="PIRSR028980-2"/>
    </source>
</evidence>
<dbReference type="Pfam" id="PF04446">
    <property type="entry name" value="Thg1"/>
    <property type="match status" value="1"/>
</dbReference>
<dbReference type="GO" id="GO:0008193">
    <property type="term" value="F:tRNA guanylyltransferase activity"/>
    <property type="evidence" value="ECO:0007669"/>
    <property type="project" value="UniProtKB-UniRule"/>
</dbReference>
<keyword evidence="6 14" id="KW-0819">tRNA processing</keyword>